<gene>
    <name evidence="1" type="ORF">L2E82_01789</name>
</gene>
<reference evidence="2" key="1">
    <citation type="journal article" date="2022" name="Mol. Ecol. Resour.">
        <title>The genomes of chicory, endive, great burdock and yacon provide insights into Asteraceae palaeo-polyploidization history and plant inulin production.</title>
        <authorList>
            <person name="Fan W."/>
            <person name="Wang S."/>
            <person name="Wang H."/>
            <person name="Wang A."/>
            <person name="Jiang F."/>
            <person name="Liu H."/>
            <person name="Zhao H."/>
            <person name="Xu D."/>
            <person name="Zhang Y."/>
        </authorList>
    </citation>
    <scope>NUCLEOTIDE SEQUENCE [LARGE SCALE GENOMIC DNA]</scope>
    <source>
        <strain evidence="2">cv. Punajuju</strain>
    </source>
</reference>
<accession>A0ACB9H1D9</accession>
<evidence type="ECO:0000313" key="2">
    <source>
        <dbReference type="Proteomes" id="UP001055811"/>
    </source>
</evidence>
<name>A0ACB9H1D9_CICIN</name>
<sequence>MRYSRAVLQAQANNYVKNSKGERDSRKLEARSEESTLEIGDSKLLSRDRVPISLRSGRDLASVAKVPCSCQVIIESKEYKYKERVVNPLAIHEQAALVRELCSNLPGLGKGSTGEKAPSRSRLPQHFYAGVELELAPILDSRFNPFLLTMVSKTLEFDQKSNWSKVNGQRSKSTKVNSTVSAANSPS</sequence>
<evidence type="ECO:0000313" key="1">
    <source>
        <dbReference type="EMBL" id="KAI3789005.1"/>
    </source>
</evidence>
<dbReference type="EMBL" id="CM042009">
    <property type="protein sequence ID" value="KAI3789005.1"/>
    <property type="molecule type" value="Genomic_DNA"/>
</dbReference>
<organism evidence="1 2">
    <name type="scientific">Cichorium intybus</name>
    <name type="common">Chicory</name>
    <dbReference type="NCBI Taxonomy" id="13427"/>
    <lineage>
        <taxon>Eukaryota</taxon>
        <taxon>Viridiplantae</taxon>
        <taxon>Streptophyta</taxon>
        <taxon>Embryophyta</taxon>
        <taxon>Tracheophyta</taxon>
        <taxon>Spermatophyta</taxon>
        <taxon>Magnoliopsida</taxon>
        <taxon>eudicotyledons</taxon>
        <taxon>Gunneridae</taxon>
        <taxon>Pentapetalae</taxon>
        <taxon>asterids</taxon>
        <taxon>campanulids</taxon>
        <taxon>Asterales</taxon>
        <taxon>Asteraceae</taxon>
        <taxon>Cichorioideae</taxon>
        <taxon>Cichorieae</taxon>
        <taxon>Cichoriinae</taxon>
        <taxon>Cichorium</taxon>
    </lineage>
</organism>
<reference evidence="1 2" key="2">
    <citation type="journal article" date="2022" name="Mol. Ecol. Resour.">
        <title>The genomes of chicory, endive, great burdock and yacon provide insights into Asteraceae paleo-polyploidization history and plant inulin production.</title>
        <authorList>
            <person name="Fan W."/>
            <person name="Wang S."/>
            <person name="Wang H."/>
            <person name="Wang A."/>
            <person name="Jiang F."/>
            <person name="Liu H."/>
            <person name="Zhao H."/>
            <person name="Xu D."/>
            <person name="Zhang Y."/>
        </authorList>
    </citation>
    <scope>NUCLEOTIDE SEQUENCE [LARGE SCALE GENOMIC DNA]</scope>
    <source>
        <strain evidence="2">cv. Punajuju</strain>
        <tissue evidence="1">Leaves</tissue>
    </source>
</reference>
<keyword evidence="2" id="KW-1185">Reference proteome</keyword>
<proteinExistence type="predicted"/>
<protein>
    <submittedName>
        <fullName evidence="1">Uncharacterized protein</fullName>
    </submittedName>
</protein>
<dbReference type="Proteomes" id="UP001055811">
    <property type="component" value="Linkage Group LG01"/>
</dbReference>
<comment type="caution">
    <text evidence="1">The sequence shown here is derived from an EMBL/GenBank/DDBJ whole genome shotgun (WGS) entry which is preliminary data.</text>
</comment>